<gene>
    <name evidence="2" type="ORF">HAPAU_03260</name>
</gene>
<organism evidence="2 3">
    <name type="scientific">Halalkalicoccus paucihalophilus</name>
    <dbReference type="NCBI Taxonomy" id="1008153"/>
    <lineage>
        <taxon>Archaea</taxon>
        <taxon>Methanobacteriati</taxon>
        <taxon>Methanobacteriota</taxon>
        <taxon>Stenosarchaea group</taxon>
        <taxon>Halobacteria</taxon>
        <taxon>Halobacteriales</taxon>
        <taxon>Halococcaceae</taxon>
        <taxon>Halalkalicoccus</taxon>
    </lineage>
</organism>
<dbReference type="Pfam" id="PF18545">
    <property type="entry name" value="HalOD1"/>
    <property type="match status" value="1"/>
</dbReference>
<dbReference type="InterPro" id="IPR040624">
    <property type="entry name" value="HalOD1"/>
</dbReference>
<feature type="domain" description="Halobacterial output" evidence="1">
    <location>
        <begin position="25"/>
        <end position="99"/>
    </location>
</feature>
<sequence>MDPLEEATVNITYPSEPVHRTEYDDREDLSFVVIDAVAIASGSSHAEIGPLNDVLGPEALCDLFAPRTNGQGRSGGVISFHLDGYRVVIDAATREVRVYE</sequence>
<dbReference type="AlphaFoldDB" id="A0A151AJ15"/>
<name>A0A151AJ15_9EURY</name>
<dbReference type="EMBL" id="LTAZ01000001">
    <property type="protein sequence ID" value="KYH27658.1"/>
    <property type="molecule type" value="Genomic_DNA"/>
</dbReference>
<accession>A0A151AJ15</accession>
<evidence type="ECO:0000313" key="3">
    <source>
        <dbReference type="Proteomes" id="UP000075321"/>
    </source>
</evidence>
<dbReference type="PATRIC" id="fig|1008153.3.peg.329"/>
<reference evidence="2 3" key="1">
    <citation type="submission" date="2016-02" db="EMBL/GenBank/DDBJ databases">
        <title>Genome sequence of Halalkalicoccus paucihalophilus DSM 24557.</title>
        <authorList>
            <person name="Poehlein A."/>
            <person name="Daniel R."/>
        </authorList>
    </citation>
    <scope>NUCLEOTIDE SEQUENCE [LARGE SCALE GENOMIC DNA]</scope>
    <source>
        <strain evidence="2 3">DSM 24557</strain>
    </source>
</reference>
<evidence type="ECO:0000313" key="2">
    <source>
        <dbReference type="EMBL" id="KYH27658.1"/>
    </source>
</evidence>
<keyword evidence="3" id="KW-1185">Reference proteome</keyword>
<proteinExistence type="predicted"/>
<protein>
    <recommendedName>
        <fullName evidence="1">Halobacterial output domain-containing protein</fullName>
    </recommendedName>
</protein>
<evidence type="ECO:0000259" key="1">
    <source>
        <dbReference type="Pfam" id="PF18545"/>
    </source>
</evidence>
<comment type="caution">
    <text evidence="2">The sequence shown here is derived from an EMBL/GenBank/DDBJ whole genome shotgun (WGS) entry which is preliminary data.</text>
</comment>
<dbReference type="Proteomes" id="UP000075321">
    <property type="component" value="Unassembled WGS sequence"/>
</dbReference>